<evidence type="ECO:0000313" key="2">
    <source>
        <dbReference type="Proteomes" id="UP001492380"/>
    </source>
</evidence>
<reference evidence="1 2" key="1">
    <citation type="submission" date="2024-04" db="EMBL/GenBank/DDBJ databases">
        <title>Phyllosticta paracitricarpa is synonymous to the EU quarantine fungus P. citricarpa based on phylogenomic analyses.</title>
        <authorList>
            <consortium name="Lawrence Berkeley National Laboratory"/>
            <person name="Van Ingen-Buijs V.A."/>
            <person name="Van Westerhoven A.C."/>
            <person name="Haridas S."/>
            <person name="Skiadas P."/>
            <person name="Martin F."/>
            <person name="Groenewald J.Z."/>
            <person name="Crous P.W."/>
            <person name="Seidl M.F."/>
        </authorList>
    </citation>
    <scope>NUCLEOTIDE SEQUENCE [LARGE SCALE GENOMIC DNA]</scope>
    <source>
        <strain evidence="1 2">CBS 123374</strain>
    </source>
</reference>
<keyword evidence="2" id="KW-1185">Reference proteome</keyword>
<name>A0ABR1YAQ9_9PEZI</name>
<evidence type="ECO:0000313" key="1">
    <source>
        <dbReference type="EMBL" id="KAK8223229.1"/>
    </source>
</evidence>
<sequence>MFCCRRLPRLAHRSPCLPRSHSQKTLSQLWDSLRVLEFAERTYRLNPDLPILDRSQGPKKIQPLVFSAEASDWVRPENEGGQFSVEAGSTLPVVLWNMRFFGKRDFDAIRSKAAMTLLRNIFGERPRPMAIMLHEVELWTLRSILEHWWVRKNFHVGFDDGPVIPIGPGGYRCPLPSVLMVSSQLRCKHWILVNDLLSVDLPVSSQDGNHGDRKLLRLGMIRLVFDQQTGISEFEKSSSWIRMNNRELYRKKFDEFLKYWTPQLRKKKLQDIQNYMKTGYRPRDRIVASVLGCDITDSGVKRSGYKWTKTGAASMPRETQERIGRLVQFRSWGVEQVELSELHERFVKHGINGKVDVGLLKEQGSFEENRNLCLPPQWMLRSGDERLKRLPEHGLGWPRNKIQSDWLKRRGWKLRYNSVYDLSEVEIEELKEHLKDKKYRSPSFAPLKTNDYRFNFDLVEGRILMWVSDDFGIAMGIKVC</sequence>
<dbReference type="Proteomes" id="UP001492380">
    <property type="component" value="Unassembled WGS sequence"/>
</dbReference>
<gene>
    <name evidence="1" type="ORF">HDK90DRAFT_544820</name>
</gene>
<comment type="caution">
    <text evidence="1">The sequence shown here is derived from an EMBL/GenBank/DDBJ whole genome shotgun (WGS) entry which is preliminary data.</text>
</comment>
<accession>A0ABR1YAQ9</accession>
<dbReference type="EMBL" id="JBBWRZ010000014">
    <property type="protein sequence ID" value="KAK8223229.1"/>
    <property type="molecule type" value="Genomic_DNA"/>
</dbReference>
<proteinExistence type="predicted"/>
<protein>
    <submittedName>
        <fullName evidence="1">Uncharacterized protein</fullName>
    </submittedName>
</protein>
<organism evidence="1 2">
    <name type="scientific">Phyllosticta capitalensis</name>
    <dbReference type="NCBI Taxonomy" id="121624"/>
    <lineage>
        <taxon>Eukaryota</taxon>
        <taxon>Fungi</taxon>
        <taxon>Dikarya</taxon>
        <taxon>Ascomycota</taxon>
        <taxon>Pezizomycotina</taxon>
        <taxon>Dothideomycetes</taxon>
        <taxon>Dothideomycetes incertae sedis</taxon>
        <taxon>Botryosphaeriales</taxon>
        <taxon>Phyllostictaceae</taxon>
        <taxon>Phyllosticta</taxon>
    </lineage>
</organism>